<evidence type="ECO:0000256" key="9">
    <source>
        <dbReference type="ARBA" id="ARBA00022737"/>
    </source>
</evidence>
<protein>
    <recommendedName>
        <fullName evidence="6 10">Riboflavin synthase</fullName>
        <ecNumber evidence="5 10">2.5.1.9</ecNumber>
    </recommendedName>
</protein>
<dbReference type="OrthoDB" id="9788537at2"/>
<dbReference type="InterPro" id="IPR023366">
    <property type="entry name" value="ATP_synth_asu-like_sf"/>
</dbReference>
<evidence type="ECO:0000256" key="5">
    <source>
        <dbReference type="ARBA" id="ARBA00012827"/>
    </source>
</evidence>
<dbReference type="NCBIfam" id="TIGR00187">
    <property type="entry name" value="ribE"/>
    <property type="match status" value="1"/>
</dbReference>
<dbReference type="InterPro" id="IPR017938">
    <property type="entry name" value="Riboflavin_synthase-like_b-brl"/>
</dbReference>
<dbReference type="PROSITE" id="PS51177">
    <property type="entry name" value="LUMAZINE_BIND"/>
    <property type="match status" value="2"/>
</dbReference>
<dbReference type="CDD" id="cd00402">
    <property type="entry name" value="Riboflavin_synthase_like"/>
    <property type="match status" value="1"/>
</dbReference>
<dbReference type="PIRSF" id="PIRSF000498">
    <property type="entry name" value="Riboflavin_syn_A"/>
    <property type="match status" value="1"/>
</dbReference>
<evidence type="ECO:0000256" key="2">
    <source>
        <dbReference type="ARBA" id="ARBA00002803"/>
    </source>
</evidence>
<comment type="catalytic activity">
    <reaction evidence="1">
        <text>2 6,7-dimethyl-8-(1-D-ribityl)lumazine + H(+) = 5-amino-6-(D-ribitylamino)uracil + riboflavin</text>
        <dbReference type="Rhea" id="RHEA:20772"/>
        <dbReference type="ChEBI" id="CHEBI:15378"/>
        <dbReference type="ChEBI" id="CHEBI:15934"/>
        <dbReference type="ChEBI" id="CHEBI:57986"/>
        <dbReference type="ChEBI" id="CHEBI:58201"/>
        <dbReference type="EC" id="2.5.1.9"/>
    </reaction>
</comment>
<dbReference type="PANTHER" id="PTHR21098:SF12">
    <property type="entry name" value="RIBOFLAVIN SYNTHASE"/>
    <property type="match status" value="1"/>
</dbReference>
<comment type="subunit">
    <text evidence="4">Homotrimer.</text>
</comment>
<dbReference type="GO" id="GO:0004746">
    <property type="term" value="F:riboflavin synthase activity"/>
    <property type="evidence" value="ECO:0007669"/>
    <property type="project" value="UniProtKB-UniRule"/>
</dbReference>
<dbReference type="KEGG" id="dax:FDQ92_10835"/>
<dbReference type="EMBL" id="CP040098">
    <property type="protein sequence ID" value="QCQ22618.1"/>
    <property type="molecule type" value="Genomic_DNA"/>
</dbReference>
<evidence type="ECO:0000256" key="3">
    <source>
        <dbReference type="ARBA" id="ARBA00004887"/>
    </source>
</evidence>
<feature type="repeat" description="Lumazine-binding" evidence="11">
    <location>
        <begin position="97"/>
        <end position="193"/>
    </location>
</feature>
<dbReference type="PANTHER" id="PTHR21098">
    <property type="entry name" value="RIBOFLAVIN SYNTHASE ALPHA CHAIN"/>
    <property type="match status" value="1"/>
</dbReference>
<dbReference type="Pfam" id="PF00677">
    <property type="entry name" value="Lum_binding"/>
    <property type="match status" value="2"/>
</dbReference>
<evidence type="ECO:0000256" key="11">
    <source>
        <dbReference type="PROSITE-ProRule" id="PRU00524"/>
    </source>
</evidence>
<feature type="domain" description="Lumazine-binding" evidence="12">
    <location>
        <begin position="1"/>
        <end position="96"/>
    </location>
</feature>
<evidence type="ECO:0000256" key="4">
    <source>
        <dbReference type="ARBA" id="ARBA00011233"/>
    </source>
</evidence>
<evidence type="ECO:0000313" key="13">
    <source>
        <dbReference type="EMBL" id="QCQ22618.1"/>
    </source>
</evidence>
<dbReference type="Proteomes" id="UP000298602">
    <property type="component" value="Chromosome"/>
</dbReference>
<reference evidence="13 14" key="2">
    <citation type="submission" date="2019-05" db="EMBL/GenBank/DDBJ databases">
        <authorList>
            <person name="Suflita J.M."/>
            <person name="Marks C.R."/>
        </authorList>
    </citation>
    <scope>NUCLEOTIDE SEQUENCE [LARGE SCALE GENOMIC DNA]</scope>
    <source>
        <strain evidence="13 14">ALDC</strain>
    </source>
</reference>
<organism evidence="13 14">
    <name type="scientific">Desulfoglaeba alkanexedens ALDC</name>
    <dbReference type="NCBI Taxonomy" id="980445"/>
    <lineage>
        <taxon>Bacteria</taxon>
        <taxon>Pseudomonadati</taxon>
        <taxon>Thermodesulfobacteriota</taxon>
        <taxon>Syntrophobacteria</taxon>
        <taxon>Syntrophobacterales</taxon>
        <taxon>Syntrophobacteraceae</taxon>
        <taxon>Desulfoglaeba</taxon>
    </lineage>
</organism>
<proteinExistence type="predicted"/>
<sequence length="221" mass="24102">MFTGLVEGTGRVMRVDRQEIDARMILRPDFEMENLTLGESISVDGACLTVVHFTGDVFAVDVSSETLTRTTLGRKGPGSRCNLERALKVGDRLGGHLVTGHVDGLGQLVERFTDGRSWRMVFQVPESLTSHIIEKGSIAVNGVSLTVNGCEGARFHINIIPHTAGLTTIGDLAVGDEVNIETDLIGKYVEKMLSSRLVGLKENRPEQRVSAAFLRKHGFLD</sequence>
<keyword evidence="8 13" id="KW-0808">Transferase</keyword>
<dbReference type="AlphaFoldDB" id="A0A4P8L3Z5"/>
<feature type="repeat" description="Lumazine-binding" evidence="11">
    <location>
        <begin position="1"/>
        <end position="96"/>
    </location>
</feature>
<dbReference type="GO" id="GO:0009231">
    <property type="term" value="P:riboflavin biosynthetic process"/>
    <property type="evidence" value="ECO:0007669"/>
    <property type="project" value="UniProtKB-KW"/>
</dbReference>
<dbReference type="SUPFAM" id="SSF63380">
    <property type="entry name" value="Riboflavin synthase domain-like"/>
    <property type="match status" value="2"/>
</dbReference>
<dbReference type="NCBIfam" id="NF006767">
    <property type="entry name" value="PRK09289.1"/>
    <property type="match status" value="1"/>
</dbReference>
<evidence type="ECO:0000313" key="14">
    <source>
        <dbReference type="Proteomes" id="UP000298602"/>
    </source>
</evidence>
<dbReference type="InterPro" id="IPR001783">
    <property type="entry name" value="Lumazine-bd"/>
</dbReference>
<keyword evidence="7" id="KW-0686">Riboflavin biosynthesis</keyword>
<evidence type="ECO:0000256" key="8">
    <source>
        <dbReference type="ARBA" id="ARBA00022679"/>
    </source>
</evidence>
<name>A0A4P8L3Z5_9BACT</name>
<dbReference type="RefSeq" id="WP_137424902.1">
    <property type="nucleotide sequence ID" value="NZ_CP040098.1"/>
</dbReference>
<dbReference type="InterPro" id="IPR026017">
    <property type="entry name" value="Lumazine-bd_dom"/>
</dbReference>
<accession>A0A4P8L3Z5</accession>
<dbReference type="FunFam" id="2.40.30.20:FF:000003">
    <property type="entry name" value="Riboflavin synthase, alpha subunit"/>
    <property type="match status" value="1"/>
</dbReference>
<feature type="domain" description="Lumazine-binding" evidence="12">
    <location>
        <begin position="97"/>
        <end position="193"/>
    </location>
</feature>
<evidence type="ECO:0000256" key="7">
    <source>
        <dbReference type="ARBA" id="ARBA00022619"/>
    </source>
</evidence>
<evidence type="ECO:0000259" key="12">
    <source>
        <dbReference type="PROSITE" id="PS51177"/>
    </source>
</evidence>
<dbReference type="NCBIfam" id="NF009566">
    <property type="entry name" value="PRK13020.1"/>
    <property type="match status" value="1"/>
</dbReference>
<gene>
    <name evidence="13" type="ORF">FDQ92_10835</name>
</gene>
<dbReference type="FunFam" id="2.40.30.20:FF:000004">
    <property type="entry name" value="Riboflavin synthase, alpha subunit"/>
    <property type="match status" value="1"/>
</dbReference>
<evidence type="ECO:0000256" key="6">
    <source>
        <dbReference type="ARBA" id="ARBA00013950"/>
    </source>
</evidence>
<keyword evidence="14" id="KW-1185">Reference proteome</keyword>
<evidence type="ECO:0000256" key="10">
    <source>
        <dbReference type="NCBIfam" id="TIGR00187"/>
    </source>
</evidence>
<comment type="function">
    <text evidence="2">Catalyzes the dismutation of two molecules of 6,7-dimethyl-8-ribityllumazine, resulting in the formation of riboflavin and 5-amino-6-(D-ribitylamino)uracil.</text>
</comment>
<dbReference type="Gene3D" id="2.40.30.20">
    <property type="match status" value="2"/>
</dbReference>
<dbReference type="EC" id="2.5.1.9" evidence="5 10"/>
<evidence type="ECO:0000256" key="1">
    <source>
        <dbReference type="ARBA" id="ARBA00000968"/>
    </source>
</evidence>
<keyword evidence="9" id="KW-0677">Repeat</keyword>
<comment type="pathway">
    <text evidence="3">Cofactor biosynthesis; riboflavin biosynthesis; riboflavin from 2-hydroxy-3-oxobutyl phosphate and 5-amino-6-(D-ribitylamino)uracil: step 2/2.</text>
</comment>
<reference evidence="13 14" key="1">
    <citation type="submission" date="2019-05" db="EMBL/GenBank/DDBJ databases">
        <title>The Complete Genome Sequence of the n-alkane-degrading Desulfoglaeba alkanexedens ALDC reveals multiple alkylsuccinate synthase gene clusters.</title>
        <authorList>
            <person name="Callaghan A.V."/>
            <person name="Davidova I.A."/>
            <person name="Duncan K.E."/>
            <person name="Morris B."/>
            <person name="McInerney M.J."/>
        </authorList>
    </citation>
    <scope>NUCLEOTIDE SEQUENCE [LARGE SCALE GENOMIC DNA]</scope>
    <source>
        <strain evidence="13 14">ALDC</strain>
    </source>
</reference>